<evidence type="ECO:0000313" key="1">
    <source>
        <dbReference type="EMBL" id="MBR0553761.1"/>
    </source>
</evidence>
<protein>
    <submittedName>
        <fullName evidence="1">Uncharacterized protein</fullName>
    </submittedName>
</protein>
<proteinExistence type="predicted"/>
<dbReference type="AlphaFoldDB" id="A0A8T4IGY8"/>
<name>A0A8T4IGY8_9SPHN</name>
<evidence type="ECO:0000313" key="2">
    <source>
        <dbReference type="Proteomes" id="UP000676996"/>
    </source>
</evidence>
<accession>A0A8T4IGY8</accession>
<dbReference type="Proteomes" id="UP000676996">
    <property type="component" value="Unassembled WGS sequence"/>
</dbReference>
<gene>
    <name evidence="1" type="ORF">J7S20_14715</name>
</gene>
<dbReference type="EMBL" id="JAGRQC010000004">
    <property type="protein sequence ID" value="MBR0553761.1"/>
    <property type="molecule type" value="Genomic_DNA"/>
</dbReference>
<reference evidence="1" key="1">
    <citation type="submission" date="2021-04" db="EMBL/GenBank/DDBJ databases">
        <title>Ouciella asimina sp. nov., isolated from the surface seawater in the hydrothermal field of Okinawa Trough.</title>
        <authorList>
            <person name="Shuang W."/>
        </authorList>
    </citation>
    <scope>NUCLEOTIDE SEQUENCE</scope>
    <source>
        <strain evidence="1">LXI357</strain>
    </source>
</reference>
<keyword evidence="2" id="KW-1185">Reference proteome</keyword>
<dbReference type="RefSeq" id="WP_284055003.1">
    <property type="nucleotide sequence ID" value="NZ_JAGRQC010000004.1"/>
</dbReference>
<organism evidence="1 2">
    <name type="scientific">Stakelama marina</name>
    <dbReference type="NCBI Taxonomy" id="2826939"/>
    <lineage>
        <taxon>Bacteria</taxon>
        <taxon>Pseudomonadati</taxon>
        <taxon>Pseudomonadota</taxon>
        <taxon>Alphaproteobacteria</taxon>
        <taxon>Sphingomonadales</taxon>
        <taxon>Sphingomonadaceae</taxon>
        <taxon>Stakelama</taxon>
    </lineage>
</organism>
<comment type="caution">
    <text evidence="1">The sequence shown here is derived from an EMBL/GenBank/DDBJ whole genome shotgun (WGS) entry which is preliminary data.</text>
</comment>
<sequence length="138" mass="15233">MLQRTDLLASDVDAELSARIARRVAAVLGHRDAIPTRIRAASGFAVVALKRHHGRLLVEIEQRDGDLLRWTYRERSRNHCMFACRGDLLAVAIPALVGKSLAALADPGFAVSDTRIQSIEPCSDGWIEACIDPGWQQF</sequence>